<evidence type="ECO:0000259" key="2">
    <source>
        <dbReference type="PROSITE" id="PS51186"/>
    </source>
</evidence>
<protein>
    <recommendedName>
        <fullName evidence="2">N-acetyltransferase domain-containing protein</fullName>
    </recommendedName>
</protein>
<dbReference type="InterPro" id="IPR020843">
    <property type="entry name" value="ER"/>
</dbReference>
<dbReference type="PANTHER" id="PTHR11695">
    <property type="entry name" value="ALCOHOL DEHYDROGENASE RELATED"/>
    <property type="match status" value="1"/>
</dbReference>
<accession>A0A7J6L464</accession>
<evidence type="ECO:0000313" key="3">
    <source>
        <dbReference type="EMBL" id="KAF4653779.1"/>
    </source>
</evidence>
<keyword evidence="4" id="KW-1185">Reference proteome</keyword>
<name>A0A7J6L464_PERCH</name>
<dbReference type="InterPro" id="IPR050700">
    <property type="entry name" value="YIM1/Zinc_Alcohol_DH_Fams"/>
</dbReference>
<feature type="region of interest" description="Disordered" evidence="1">
    <location>
        <begin position="138"/>
        <end position="162"/>
    </location>
</feature>
<dbReference type="EMBL" id="JAAPAO010000788">
    <property type="protein sequence ID" value="KAF4653779.1"/>
    <property type="molecule type" value="Genomic_DNA"/>
</dbReference>
<proteinExistence type="predicted"/>
<reference evidence="3 4" key="1">
    <citation type="submission" date="2020-04" db="EMBL/GenBank/DDBJ databases">
        <title>Perkinsus chesapeaki whole genome sequence.</title>
        <authorList>
            <person name="Bogema D.R."/>
        </authorList>
    </citation>
    <scope>NUCLEOTIDE SEQUENCE [LARGE SCALE GENOMIC DNA]</scope>
    <source>
        <strain evidence="3">ATCC PRA-425</strain>
    </source>
</reference>
<organism evidence="3 4">
    <name type="scientific">Perkinsus chesapeaki</name>
    <name type="common">Clam parasite</name>
    <name type="synonym">Perkinsus andrewsi</name>
    <dbReference type="NCBI Taxonomy" id="330153"/>
    <lineage>
        <taxon>Eukaryota</taxon>
        <taxon>Sar</taxon>
        <taxon>Alveolata</taxon>
        <taxon>Perkinsozoa</taxon>
        <taxon>Perkinsea</taxon>
        <taxon>Perkinsida</taxon>
        <taxon>Perkinsidae</taxon>
        <taxon>Perkinsus</taxon>
    </lineage>
</organism>
<dbReference type="CDD" id="cd08267">
    <property type="entry name" value="MDR1"/>
    <property type="match status" value="1"/>
</dbReference>
<dbReference type="SUPFAM" id="SSF51735">
    <property type="entry name" value="NAD(P)-binding Rossmann-fold domains"/>
    <property type="match status" value="1"/>
</dbReference>
<dbReference type="GO" id="GO:0016491">
    <property type="term" value="F:oxidoreductase activity"/>
    <property type="evidence" value="ECO:0007669"/>
    <property type="project" value="InterPro"/>
</dbReference>
<dbReference type="Pfam" id="PF13602">
    <property type="entry name" value="ADH_zinc_N_2"/>
    <property type="match status" value="1"/>
</dbReference>
<dbReference type="InterPro" id="IPR011032">
    <property type="entry name" value="GroES-like_sf"/>
</dbReference>
<dbReference type="Proteomes" id="UP000591131">
    <property type="component" value="Unassembled WGS sequence"/>
</dbReference>
<dbReference type="GO" id="GO:0016747">
    <property type="term" value="F:acyltransferase activity, transferring groups other than amino-acyl groups"/>
    <property type="evidence" value="ECO:0007669"/>
    <property type="project" value="InterPro"/>
</dbReference>
<dbReference type="InterPro" id="IPR000182">
    <property type="entry name" value="GNAT_dom"/>
</dbReference>
<dbReference type="OrthoDB" id="9930022at2759"/>
<dbReference type="PROSITE" id="PS51186">
    <property type="entry name" value="GNAT"/>
    <property type="match status" value="1"/>
</dbReference>
<dbReference type="Gene3D" id="3.40.50.720">
    <property type="entry name" value="NAD(P)-binding Rossmann-like Domain"/>
    <property type="match status" value="1"/>
</dbReference>
<dbReference type="InterPro" id="IPR016181">
    <property type="entry name" value="Acyl_CoA_acyltransferase"/>
</dbReference>
<dbReference type="InterPro" id="IPR036291">
    <property type="entry name" value="NAD(P)-bd_dom_sf"/>
</dbReference>
<sequence>MSATVAEAQSTTIDSNPNAVIGAPPKRPSFRLVLVDLTDKNIGQVRLLNELTFPVRYGDHFYEGILTYKDNGGFVKLAYMCDVLVGSIACRVMPIDPKDATKGMKMYIMTLSVLPMYRRCGVATTLLKSLEEELLNRRESMRAEREAKARSASHHHGQHNHADEGFTGQVVKISLDVQINNVSAIGFYQKHGFTKVAEVPGYYPDLDPKDAYTMEKQQQLPAAATVVVELPAVRGLSALATARKFTATAGLPSMAAGIVRNPAREREFARRREGEEEFDLEKTKRKSMWMRDIGRYASEERQNMYIDYIHSVKSLRALLDYYDIAVPSEHEIDLKKSAASVGLSLPQGNFIAMKAFVYGSKAGSMEWSQTTSVPKPGRNQVQVKVMAVGVNPIDYKLPTMVPFSSWLLRGRPAGFDFSGKVTVANGDFKEGEMVHGNTMKGALAEYTVADTFRIARVPEGMDYKTAAAMPSTCDTALIALRKAQISETTRNVLIIGASGGVGSSGVQIAKSLGAKVWGICSGKNSEFVKSLGADEVLDYTKPDFAFPNKQCPTDSIDVVFDTVSSPEDMNYEPLVRKSLKKDGVYIATNSPSRLDLARSILSNFLPVNLQRSGYYMVMADCRTHDLETLGGMVTNGELKVPIQEVLPFTEEGCKKAFELVKSRRVKGKIVVDMEK</sequence>
<dbReference type="SUPFAM" id="SSF50129">
    <property type="entry name" value="GroES-like"/>
    <property type="match status" value="1"/>
</dbReference>
<dbReference type="Gene3D" id="3.90.180.10">
    <property type="entry name" value="Medium-chain alcohol dehydrogenases, catalytic domain"/>
    <property type="match status" value="1"/>
</dbReference>
<comment type="caution">
    <text evidence="3">The sequence shown here is derived from an EMBL/GenBank/DDBJ whole genome shotgun (WGS) entry which is preliminary data.</text>
</comment>
<dbReference type="PANTHER" id="PTHR11695:SF648">
    <property type="entry name" value="ZINC-BINDING OXIDOREDUCTASE"/>
    <property type="match status" value="1"/>
</dbReference>
<dbReference type="AlphaFoldDB" id="A0A7J6L464"/>
<dbReference type="SMART" id="SM00829">
    <property type="entry name" value="PKS_ER"/>
    <property type="match status" value="1"/>
</dbReference>
<evidence type="ECO:0000313" key="4">
    <source>
        <dbReference type="Proteomes" id="UP000591131"/>
    </source>
</evidence>
<gene>
    <name evidence="3" type="ORF">FOL47_010291</name>
</gene>
<feature type="domain" description="N-acetyltransferase" evidence="2">
    <location>
        <begin position="32"/>
        <end position="219"/>
    </location>
</feature>
<dbReference type="Gene3D" id="3.40.630.30">
    <property type="match status" value="1"/>
</dbReference>
<feature type="compositionally biased region" description="Basic and acidic residues" evidence="1">
    <location>
        <begin position="138"/>
        <end position="149"/>
    </location>
</feature>
<evidence type="ECO:0000256" key="1">
    <source>
        <dbReference type="SAM" id="MobiDB-lite"/>
    </source>
</evidence>
<dbReference type="Pfam" id="PF00583">
    <property type="entry name" value="Acetyltransf_1"/>
    <property type="match status" value="1"/>
</dbReference>
<dbReference type="SUPFAM" id="SSF55729">
    <property type="entry name" value="Acyl-CoA N-acyltransferases (Nat)"/>
    <property type="match status" value="1"/>
</dbReference>